<dbReference type="Proteomes" id="UP001295794">
    <property type="component" value="Unassembled WGS sequence"/>
</dbReference>
<proteinExistence type="predicted"/>
<organism evidence="1 2">
    <name type="scientific">Mycena citricolor</name>
    <dbReference type="NCBI Taxonomy" id="2018698"/>
    <lineage>
        <taxon>Eukaryota</taxon>
        <taxon>Fungi</taxon>
        <taxon>Dikarya</taxon>
        <taxon>Basidiomycota</taxon>
        <taxon>Agaricomycotina</taxon>
        <taxon>Agaricomycetes</taxon>
        <taxon>Agaricomycetidae</taxon>
        <taxon>Agaricales</taxon>
        <taxon>Marasmiineae</taxon>
        <taxon>Mycenaceae</taxon>
        <taxon>Mycena</taxon>
    </lineage>
</organism>
<feature type="non-terminal residue" evidence="1">
    <location>
        <position position="1"/>
    </location>
</feature>
<dbReference type="AlphaFoldDB" id="A0AAD2HEF1"/>
<accession>A0AAD2HEF1</accession>
<keyword evidence="2" id="KW-1185">Reference proteome</keyword>
<name>A0AAD2HEF1_9AGAR</name>
<gene>
    <name evidence="1" type="ORF">MYCIT1_LOCUS21906</name>
</gene>
<sequence>RIRANRECRSSILDWRNRVQGWHPLSSAFAYIHDGCVSSHLGDGPHLSAHRLISSGVISCGALNRVIVSYTQNIEPVCRSP</sequence>
<protein>
    <submittedName>
        <fullName evidence="1">Uncharacterized protein</fullName>
    </submittedName>
</protein>
<dbReference type="EMBL" id="CAVNYO010000403">
    <property type="protein sequence ID" value="CAK5274633.1"/>
    <property type="molecule type" value="Genomic_DNA"/>
</dbReference>
<feature type="non-terminal residue" evidence="1">
    <location>
        <position position="81"/>
    </location>
</feature>
<evidence type="ECO:0000313" key="2">
    <source>
        <dbReference type="Proteomes" id="UP001295794"/>
    </source>
</evidence>
<evidence type="ECO:0000313" key="1">
    <source>
        <dbReference type="EMBL" id="CAK5274633.1"/>
    </source>
</evidence>
<reference evidence="1" key="1">
    <citation type="submission" date="2023-11" db="EMBL/GenBank/DDBJ databases">
        <authorList>
            <person name="De Vega J J."/>
            <person name="De Vega J J."/>
        </authorList>
    </citation>
    <scope>NUCLEOTIDE SEQUENCE</scope>
</reference>
<comment type="caution">
    <text evidence="1">The sequence shown here is derived from an EMBL/GenBank/DDBJ whole genome shotgun (WGS) entry which is preliminary data.</text>
</comment>